<organism evidence="3 4">
    <name type="scientific">Massilia niabensis</name>
    <dbReference type="NCBI Taxonomy" id="544910"/>
    <lineage>
        <taxon>Bacteria</taxon>
        <taxon>Pseudomonadati</taxon>
        <taxon>Pseudomonadota</taxon>
        <taxon>Betaproteobacteria</taxon>
        <taxon>Burkholderiales</taxon>
        <taxon>Oxalobacteraceae</taxon>
        <taxon>Telluria group</taxon>
        <taxon>Massilia</taxon>
    </lineage>
</organism>
<feature type="transmembrane region" description="Helical" evidence="1">
    <location>
        <begin position="43"/>
        <end position="66"/>
    </location>
</feature>
<dbReference type="Pfam" id="PF06580">
    <property type="entry name" value="His_kinase"/>
    <property type="match status" value="1"/>
</dbReference>
<dbReference type="InterPro" id="IPR010559">
    <property type="entry name" value="Sig_transdc_His_kin_internal"/>
</dbReference>
<dbReference type="EMBL" id="JBHSMU010000004">
    <property type="protein sequence ID" value="MFC5458975.1"/>
    <property type="molecule type" value="Genomic_DNA"/>
</dbReference>
<dbReference type="EC" id="2.7.13.3" evidence="3"/>
<feature type="transmembrane region" description="Helical" evidence="1">
    <location>
        <begin position="125"/>
        <end position="148"/>
    </location>
</feature>
<proteinExistence type="predicted"/>
<keyword evidence="1" id="KW-0472">Membrane</keyword>
<dbReference type="Gene3D" id="3.30.565.10">
    <property type="entry name" value="Histidine kinase-like ATPase, C-terminal domain"/>
    <property type="match status" value="1"/>
</dbReference>
<dbReference type="RefSeq" id="WP_379780355.1">
    <property type="nucleotide sequence ID" value="NZ_JBHSMU010000004.1"/>
</dbReference>
<dbReference type="GO" id="GO:0004673">
    <property type="term" value="F:protein histidine kinase activity"/>
    <property type="evidence" value="ECO:0007669"/>
    <property type="project" value="UniProtKB-EC"/>
</dbReference>
<evidence type="ECO:0000313" key="3">
    <source>
        <dbReference type="EMBL" id="MFC5458975.1"/>
    </source>
</evidence>
<feature type="transmembrane region" description="Helical" evidence="1">
    <location>
        <begin position="78"/>
        <end position="98"/>
    </location>
</feature>
<gene>
    <name evidence="3" type="ORF">ACFPN5_04040</name>
</gene>
<accession>A0ABW0KZQ9</accession>
<dbReference type="InterPro" id="IPR036890">
    <property type="entry name" value="HATPase_C_sf"/>
</dbReference>
<sequence length="367" mass="39740">MQAVMQGALGTRRSTALYLAAWLLLGSMLAGLMHTAADAPWGASLLFAMPLTLLYGCASGFSSYYLCRAYPLASRPLFAVLGVFASSAVCASALWTVAGNGWSELLRGAAPGMPASSVPFMTRPFAATMFGLGVILYGLTAVAHYLALEFERARLFERRELEMKLAAQDAELRMLRTQIDPHFLFNSLNSISALTSIDPAAARGMTLQLSDFFRRSLGMDAQRMVPLTEELALARAFLAIEQVRFGARLRFEEAVAPEAESCLLPPMLLQPLVENAVKHGIGNRVGGGMVRIAAERTGSLLRIRVENDADEEGAQVRTSGCGIGLANVRQRLAATYAHEASVHWAHLGETFRVELALPFETVPVMET</sequence>
<feature type="domain" description="Signal transduction histidine kinase internal region" evidence="2">
    <location>
        <begin position="170"/>
        <end position="249"/>
    </location>
</feature>
<evidence type="ECO:0000256" key="1">
    <source>
        <dbReference type="SAM" id="Phobius"/>
    </source>
</evidence>
<dbReference type="Proteomes" id="UP001596050">
    <property type="component" value="Unassembled WGS sequence"/>
</dbReference>
<keyword evidence="3" id="KW-0808">Transferase</keyword>
<keyword evidence="4" id="KW-1185">Reference proteome</keyword>
<comment type="caution">
    <text evidence="3">The sequence shown here is derived from an EMBL/GenBank/DDBJ whole genome shotgun (WGS) entry which is preliminary data.</text>
</comment>
<feature type="transmembrane region" description="Helical" evidence="1">
    <location>
        <begin position="16"/>
        <end position="37"/>
    </location>
</feature>
<dbReference type="PANTHER" id="PTHR34220">
    <property type="entry name" value="SENSOR HISTIDINE KINASE YPDA"/>
    <property type="match status" value="1"/>
</dbReference>
<keyword evidence="3" id="KW-0418">Kinase</keyword>
<keyword evidence="1" id="KW-0812">Transmembrane</keyword>
<reference evidence="4" key="1">
    <citation type="journal article" date="2019" name="Int. J. Syst. Evol. Microbiol.">
        <title>The Global Catalogue of Microorganisms (GCM) 10K type strain sequencing project: providing services to taxonomists for standard genome sequencing and annotation.</title>
        <authorList>
            <consortium name="The Broad Institute Genomics Platform"/>
            <consortium name="The Broad Institute Genome Sequencing Center for Infectious Disease"/>
            <person name="Wu L."/>
            <person name="Ma J."/>
        </authorList>
    </citation>
    <scope>NUCLEOTIDE SEQUENCE [LARGE SCALE GENOMIC DNA]</scope>
    <source>
        <strain evidence="4">KACC 12649</strain>
    </source>
</reference>
<keyword evidence="1" id="KW-1133">Transmembrane helix</keyword>
<name>A0ABW0KZQ9_9BURK</name>
<evidence type="ECO:0000313" key="4">
    <source>
        <dbReference type="Proteomes" id="UP001596050"/>
    </source>
</evidence>
<protein>
    <submittedName>
        <fullName evidence="3">Sensor histidine kinase</fullName>
        <ecNumber evidence="3">2.7.13.3</ecNumber>
    </submittedName>
</protein>
<dbReference type="SUPFAM" id="SSF55874">
    <property type="entry name" value="ATPase domain of HSP90 chaperone/DNA topoisomerase II/histidine kinase"/>
    <property type="match status" value="1"/>
</dbReference>
<evidence type="ECO:0000259" key="2">
    <source>
        <dbReference type="Pfam" id="PF06580"/>
    </source>
</evidence>
<dbReference type="InterPro" id="IPR050640">
    <property type="entry name" value="Bact_2-comp_sensor_kinase"/>
</dbReference>
<dbReference type="PANTHER" id="PTHR34220:SF7">
    <property type="entry name" value="SENSOR HISTIDINE KINASE YPDA"/>
    <property type="match status" value="1"/>
</dbReference>